<name>A0A9J6ALZ1_SOLCO</name>
<evidence type="ECO:0000313" key="2">
    <source>
        <dbReference type="Proteomes" id="UP000824120"/>
    </source>
</evidence>
<organism evidence="1 2">
    <name type="scientific">Solanum commersonii</name>
    <name type="common">Commerson's wild potato</name>
    <name type="synonym">Commerson's nightshade</name>
    <dbReference type="NCBI Taxonomy" id="4109"/>
    <lineage>
        <taxon>Eukaryota</taxon>
        <taxon>Viridiplantae</taxon>
        <taxon>Streptophyta</taxon>
        <taxon>Embryophyta</taxon>
        <taxon>Tracheophyta</taxon>
        <taxon>Spermatophyta</taxon>
        <taxon>Magnoliopsida</taxon>
        <taxon>eudicotyledons</taxon>
        <taxon>Gunneridae</taxon>
        <taxon>Pentapetalae</taxon>
        <taxon>asterids</taxon>
        <taxon>lamiids</taxon>
        <taxon>Solanales</taxon>
        <taxon>Solanaceae</taxon>
        <taxon>Solanoideae</taxon>
        <taxon>Solaneae</taxon>
        <taxon>Solanum</taxon>
    </lineage>
</organism>
<dbReference type="Proteomes" id="UP000824120">
    <property type="component" value="Chromosome 2"/>
</dbReference>
<accession>A0A9J6ALZ1</accession>
<keyword evidence="2" id="KW-1185">Reference proteome</keyword>
<reference evidence="1 2" key="1">
    <citation type="submission" date="2020-09" db="EMBL/GenBank/DDBJ databases">
        <title>De no assembly of potato wild relative species, Solanum commersonii.</title>
        <authorList>
            <person name="Cho K."/>
        </authorList>
    </citation>
    <scope>NUCLEOTIDE SEQUENCE [LARGE SCALE GENOMIC DNA]</scope>
    <source>
        <strain evidence="1">LZ3.2</strain>
        <tissue evidence="1">Leaf</tissue>
    </source>
</reference>
<evidence type="ECO:0000313" key="1">
    <source>
        <dbReference type="EMBL" id="KAG5625039.1"/>
    </source>
</evidence>
<proteinExistence type="predicted"/>
<dbReference type="EMBL" id="JACXVP010000002">
    <property type="protein sequence ID" value="KAG5625039.1"/>
    <property type="molecule type" value="Genomic_DNA"/>
</dbReference>
<protein>
    <submittedName>
        <fullName evidence="1">Uncharacterized protein</fullName>
    </submittedName>
</protein>
<comment type="caution">
    <text evidence="1">The sequence shown here is derived from an EMBL/GenBank/DDBJ whole genome shotgun (WGS) entry which is preliminary data.</text>
</comment>
<dbReference type="AlphaFoldDB" id="A0A9J6ALZ1"/>
<sequence>MFAGYIALRTGYIRFDTFHIAGYIAFGIHSVVHGIHAGYIATSVVHGIHAGYIVLRTGYITFDTFHIAGYIALCTGYMRDT</sequence>
<gene>
    <name evidence="1" type="ORF">H5410_010257</name>
</gene>